<dbReference type="RefSeq" id="WP_306846896.1">
    <property type="nucleotide sequence ID" value="NZ_JAUSSK010000001.1"/>
</dbReference>
<proteinExistence type="inferred from homology"/>
<evidence type="ECO:0000259" key="2">
    <source>
        <dbReference type="Pfam" id="PF08327"/>
    </source>
</evidence>
<dbReference type="Gene3D" id="3.30.530.20">
    <property type="match status" value="1"/>
</dbReference>
<dbReference type="InterPro" id="IPR023393">
    <property type="entry name" value="START-like_dom_sf"/>
</dbReference>
<dbReference type="CDD" id="cd07826">
    <property type="entry name" value="SRPBCC_CalC_Aha1-like_9"/>
    <property type="match status" value="1"/>
</dbReference>
<accession>A0ABT9SUM1</accession>
<evidence type="ECO:0000313" key="4">
    <source>
        <dbReference type="Proteomes" id="UP001237737"/>
    </source>
</evidence>
<feature type="domain" description="Activator of Hsp90 ATPase homologue 1/2-like C-terminal" evidence="2">
    <location>
        <begin position="31"/>
        <end position="161"/>
    </location>
</feature>
<sequence>MTNAREGSAAVNQTAVNRKSDRELVVTRTFDAPVHIVFEAWSKPELFKLWWVPKSAGMSLVSCDMDIRTGGTYRLVFRHPAFDQPMAFFGTYKEVTPDKRLVWTNEESDQGAVTTVTFEEHAGKTLVTLHEIYPTSAALDEAIAGSAEGLPEQFAQLDELLADRADRVGGDDLLAG</sequence>
<name>A0ABT9SUM1_9GAMM</name>
<dbReference type="Pfam" id="PF08327">
    <property type="entry name" value="AHSA1"/>
    <property type="match status" value="1"/>
</dbReference>
<evidence type="ECO:0000256" key="1">
    <source>
        <dbReference type="ARBA" id="ARBA00006817"/>
    </source>
</evidence>
<dbReference type="SUPFAM" id="SSF55961">
    <property type="entry name" value="Bet v1-like"/>
    <property type="match status" value="1"/>
</dbReference>
<comment type="similarity">
    <text evidence="1">Belongs to the AHA1 family.</text>
</comment>
<comment type="caution">
    <text evidence="3">The sequence shown here is derived from an EMBL/GenBank/DDBJ whole genome shotgun (WGS) entry which is preliminary data.</text>
</comment>
<dbReference type="InterPro" id="IPR013538">
    <property type="entry name" value="ASHA1/2-like_C"/>
</dbReference>
<organism evidence="3 4">
    <name type="scientific">Luteibacter jiangsuensis</name>
    <dbReference type="NCBI Taxonomy" id="637577"/>
    <lineage>
        <taxon>Bacteria</taxon>
        <taxon>Pseudomonadati</taxon>
        <taxon>Pseudomonadota</taxon>
        <taxon>Gammaproteobacteria</taxon>
        <taxon>Lysobacterales</taxon>
        <taxon>Rhodanobacteraceae</taxon>
        <taxon>Luteibacter</taxon>
    </lineage>
</organism>
<protein>
    <submittedName>
        <fullName evidence="3">Uncharacterized protein YndB with AHSA1/START domain</fullName>
    </submittedName>
</protein>
<dbReference type="Proteomes" id="UP001237737">
    <property type="component" value="Unassembled WGS sequence"/>
</dbReference>
<gene>
    <name evidence="3" type="ORF">J2T07_000403</name>
</gene>
<dbReference type="EMBL" id="JAUSSK010000001">
    <property type="protein sequence ID" value="MDQ0008244.1"/>
    <property type="molecule type" value="Genomic_DNA"/>
</dbReference>
<evidence type="ECO:0000313" key="3">
    <source>
        <dbReference type="EMBL" id="MDQ0008244.1"/>
    </source>
</evidence>
<reference evidence="3 4" key="1">
    <citation type="submission" date="2023-07" db="EMBL/GenBank/DDBJ databases">
        <title>Sorghum-associated microbial communities from plants grown in Nebraska, USA.</title>
        <authorList>
            <person name="Schachtman D."/>
        </authorList>
    </citation>
    <scope>NUCLEOTIDE SEQUENCE [LARGE SCALE GENOMIC DNA]</scope>
    <source>
        <strain evidence="3 4">CC60</strain>
    </source>
</reference>
<keyword evidence="4" id="KW-1185">Reference proteome</keyword>